<reference evidence="12 13" key="1">
    <citation type="submission" date="2019-09" db="EMBL/GenBank/DDBJ databases">
        <authorList>
            <person name="Brejova B."/>
        </authorList>
    </citation>
    <scope>NUCLEOTIDE SEQUENCE [LARGE SCALE GENOMIC DNA]</scope>
</reference>
<dbReference type="GO" id="GO:0005743">
    <property type="term" value="C:mitochondrial inner membrane"/>
    <property type="evidence" value="ECO:0007669"/>
    <property type="project" value="UniProtKB-SubCell"/>
</dbReference>
<evidence type="ECO:0000256" key="3">
    <source>
        <dbReference type="ARBA" id="ARBA00022448"/>
    </source>
</evidence>
<evidence type="ECO:0000256" key="8">
    <source>
        <dbReference type="ARBA" id="ARBA00022989"/>
    </source>
</evidence>
<accession>A0A5E8C5Y8</accession>
<protein>
    <recommendedName>
        <fullName evidence="11">Cytochrome b-c1 complex subunit 8</fullName>
    </recommendedName>
    <alternativeName>
        <fullName evidence="11">Complex III subunit 8</fullName>
    </alternativeName>
</protein>
<gene>
    <name evidence="12" type="ORF">SAPINGB_P005184</name>
</gene>
<name>A0A5E8C5Y8_9ASCO</name>
<dbReference type="Pfam" id="PF02939">
    <property type="entry name" value="UcrQ"/>
    <property type="match status" value="1"/>
</dbReference>
<evidence type="ECO:0000256" key="9">
    <source>
        <dbReference type="ARBA" id="ARBA00023128"/>
    </source>
</evidence>
<dbReference type="OrthoDB" id="6683853at2759"/>
<feature type="transmembrane region" description="Helical" evidence="11">
    <location>
        <begin position="56"/>
        <end position="73"/>
    </location>
</feature>
<dbReference type="PANTHER" id="PTHR12119">
    <property type="entry name" value="UBIQUINOL-CYTOCHROME C REDUCTASE COMPLEX UBIQUINONE-BINDING PROTEIN QP-C"/>
    <property type="match status" value="1"/>
</dbReference>
<comment type="similarity">
    <text evidence="2 11">Belongs to the UQCRQ/QCR8 family.</text>
</comment>
<dbReference type="AlphaFoldDB" id="A0A5E8C5Y8"/>
<keyword evidence="5 11" id="KW-0812">Transmembrane</keyword>
<evidence type="ECO:0000256" key="7">
    <source>
        <dbReference type="ARBA" id="ARBA00022982"/>
    </source>
</evidence>
<dbReference type="InterPro" id="IPR004205">
    <property type="entry name" value="Cyt_bc1_su8"/>
</dbReference>
<dbReference type="Gene3D" id="1.20.5.210">
    <property type="entry name" value="Cytochrome b-c1 complex subunit 8"/>
    <property type="match status" value="1"/>
</dbReference>
<keyword evidence="3 11" id="KW-0813">Transport</keyword>
<keyword evidence="8 11" id="KW-1133">Transmembrane helix</keyword>
<evidence type="ECO:0000256" key="11">
    <source>
        <dbReference type="RuleBase" id="RU368118"/>
    </source>
</evidence>
<evidence type="ECO:0000256" key="10">
    <source>
        <dbReference type="ARBA" id="ARBA00023136"/>
    </source>
</evidence>
<evidence type="ECO:0000256" key="4">
    <source>
        <dbReference type="ARBA" id="ARBA00022660"/>
    </source>
</evidence>
<dbReference type="PANTHER" id="PTHR12119:SF2">
    <property type="entry name" value="CYTOCHROME B-C1 COMPLEX SUBUNIT 8"/>
    <property type="match status" value="1"/>
</dbReference>
<keyword evidence="9 11" id="KW-0496">Mitochondrion</keyword>
<dbReference type="SUPFAM" id="SSF81508">
    <property type="entry name" value="Ubiquinone-binding protein QP-C of cytochrome bc1 complex (Ubiquinol-cytochrome c reductase)"/>
    <property type="match status" value="1"/>
</dbReference>
<keyword evidence="7 11" id="KW-0249">Electron transport</keyword>
<comment type="subcellular location">
    <subcellularLocation>
        <location evidence="1 11">Mitochondrion inner membrane</location>
        <topology evidence="1 11">Single-pass membrane protein</topology>
    </subcellularLocation>
</comment>
<evidence type="ECO:0000256" key="5">
    <source>
        <dbReference type="ARBA" id="ARBA00022692"/>
    </source>
</evidence>
<keyword evidence="10 11" id="KW-0472">Membrane</keyword>
<organism evidence="12 13">
    <name type="scientific">Magnusiomyces paraingens</name>
    <dbReference type="NCBI Taxonomy" id="2606893"/>
    <lineage>
        <taxon>Eukaryota</taxon>
        <taxon>Fungi</taxon>
        <taxon>Dikarya</taxon>
        <taxon>Ascomycota</taxon>
        <taxon>Saccharomycotina</taxon>
        <taxon>Dipodascomycetes</taxon>
        <taxon>Dipodascales</taxon>
        <taxon>Dipodascaceae</taxon>
        <taxon>Magnusiomyces</taxon>
    </lineage>
</organism>
<evidence type="ECO:0000313" key="12">
    <source>
        <dbReference type="EMBL" id="VVT56626.1"/>
    </source>
</evidence>
<dbReference type="RefSeq" id="XP_031855790.1">
    <property type="nucleotide sequence ID" value="XM_031999899.1"/>
</dbReference>
<comment type="function">
    <text evidence="11">Component of the ubiquinol-cytochrome c oxidoreductase, a multisubunit transmembrane complex that is part of the mitochondrial electron transport chain which drives oxidative phosphorylation. The complex plays an important role in the uptake of multiple carbon sources present in different host niches.</text>
</comment>
<evidence type="ECO:0000256" key="6">
    <source>
        <dbReference type="ARBA" id="ARBA00022792"/>
    </source>
</evidence>
<sequence length="93" mass="10810">MGPPHPKSYMGWWGSIGSPPQKGIARYAVSAGSQKLFHHAFHNAIFNTFRRVKNQIFFVVFPVSIYYYIWTSANNYNQWLYTKAGHETLEKLL</sequence>
<evidence type="ECO:0000256" key="1">
    <source>
        <dbReference type="ARBA" id="ARBA00004434"/>
    </source>
</evidence>
<evidence type="ECO:0000256" key="2">
    <source>
        <dbReference type="ARBA" id="ARBA00007668"/>
    </source>
</evidence>
<keyword evidence="13" id="KW-1185">Reference proteome</keyword>
<keyword evidence="6 11" id="KW-0999">Mitochondrion inner membrane</keyword>
<dbReference type="GO" id="GO:0045275">
    <property type="term" value="C:respiratory chain complex III"/>
    <property type="evidence" value="ECO:0007669"/>
    <property type="project" value="UniProtKB-UniRule"/>
</dbReference>
<dbReference type="Proteomes" id="UP000398389">
    <property type="component" value="Unassembled WGS sequence"/>
</dbReference>
<dbReference type="GeneID" id="43583999"/>
<dbReference type="FunFam" id="1.20.5.210:FF:000001">
    <property type="entry name" value="Cytochrome b-c1 complex subunit 8"/>
    <property type="match status" value="1"/>
</dbReference>
<proteinExistence type="inferred from homology"/>
<comment type="subunit">
    <text evidence="11">Component of the ubiquinol-cytochrome c oxidoreductase (cytochrome b-c1 complex, complex III, CIII), a multisubunit enzyme composed of 3 respiratory subunits cytochrome b, cytochrome c1 and Rieske protein, 2 core protein subunits, and additional low-molecular weight protein subunits. The complex exists as an obligatory dimer and forms supercomplexes (SCs) in the inner mitochondrial membrane with cytochrome c oxidase (complex IV, CIV).</text>
</comment>
<evidence type="ECO:0000313" key="13">
    <source>
        <dbReference type="Proteomes" id="UP000398389"/>
    </source>
</evidence>
<dbReference type="GO" id="GO:0006122">
    <property type="term" value="P:mitochondrial electron transport, ubiquinol to cytochrome c"/>
    <property type="evidence" value="ECO:0007669"/>
    <property type="project" value="UniProtKB-UniRule"/>
</dbReference>
<dbReference type="EMBL" id="CABVLU010000004">
    <property type="protein sequence ID" value="VVT56626.1"/>
    <property type="molecule type" value="Genomic_DNA"/>
</dbReference>
<dbReference type="InterPro" id="IPR036642">
    <property type="entry name" value="Cyt_bc1_su8_sf"/>
</dbReference>
<keyword evidence="4 11" id="KW-0679">Respiratory chain</keyword>